<dbReference type="PANTHER" id="PTHR33132:SF147">
    <property type="entry name" value="WRC DOMAIN-CONTAINING PROTEIN"/>
    <property type="match status" value="1"/>
</dbReference>
<protein>
    <submittedName>
        <fullName evidence="1">Uncharacterized protein</fullName>
    </submittedName>
</protein>
<organism evidence="1 2">
    <name type="scientific">Rhododendron griersonianum</name>
    <dbReference type="NCBI Taxonomy" id="479676"/>
    <lineage>
        <taxon>Eukaryota</taxon>
        <taxon>Viridiplantae</taxon>
        <taxon>Streptophyta</taxon>
        <taxon>Embryophyta</taxon>
        <taxon>Tracheophyta</taxon>
        <taxon>Spermatophyta</taxon>
        <taxon>Magnoliopsida</taxon>
        <taxon>eudicotyledons</taxon>
        <taxon>Gunneridae</taxon>
        <taxon>Pentapetalae</taxon>
        <taxon>asterids</taxon>
        <taxon>Ericales</taxon>
        <taxon>Ericaceae</taxon>
        <taxon>Ericoideae</taxon>
        <taxon>Rhodoreae</taxon>
        <taxon>Rhododendron</taxon>
    </lineage>
</organism>
<sequence>MCYTVQSYDRRLVRPVRRVEEMVVNQQAPIEQSGVATSEGGGGGEVKKCVCSPTRHPGSFRCRHHHADYEWGCRVQSKGYQLMTEWNKILLKSYTCMFGVPHKYKPEEPPDGKNCNII</sequence>
<gene>
    <name evidence="1" type="ORF">RHGRI_024950</name>
</gene>
<dbReference type="PANTHER" id="PTHR33132">
    <property type="entry name" value="OSJNBB0118P14.9 PROTEIN"/>
    <property type="match status" value="1"/>
</dbReference>
<reference evidence="1" key="1">
    <citation type="submission" date="2020-08" db="EMBL/GenBank/DDBJ databases">
        <title>Plant Genome Project.</title>
        <authorList>
            <person name="Zhang R.-G."/>
        </authorList>
    </citation>
    <scope>NUCLEOTIDE SEQUENCE</scope>
    <source>
        <strain evidence="1">WSP0</strain>
        <tissue evidence="1">Leaf</tissue>
    </source>
</reference>
<accession>A0AAV6JBV1</accession>
<keyword evidence="2" id="KW-1185">Reference proteome</keyword>
<evidence type="ECO:0000313" key="2">
    <source>
        <dbReference type="Proteomes" id="UP000823749"/>
    </source>
</evidence>
<dbReference type="AlphaFoldDB" id="A0AAV6JBV1"/>
<name>A0AAV6JBV1_9ERIC</name>
<dbReference type="EMBL" id="JACTNZ010000008">
    <property type="protein sequence ID" value="KAG5537670.1"/>
    <property type="molecule type" value="Genomic_DNA"/>
</dbReference>
<comment type="caution">
    <text evidence="1">The sequence shown here is derived from an EMBL/GenBank/DDBJ whole genome shotgun (WGS) entry which is preliminary data.</text>
</comment>
<evidence type="ECO:0000313" key="1">
    <source>
        <dbReference type="EMBL" id="KAG5537670.1"/>
    </source>
</evidence>
<proteinExistence type="predicted"/>
<dbReference type="Proteomes" id="UP000823749">
    <property type="component" value="Chromosome 8"/>
</dbReference>